<keyword evidence="2" id="KW-1185">Reference proteome</keyword>
<dbReference type="GO" id="GO:0003677">
    <property type="term" value="F:DNA binding"/>
    <property type="evidence" value="ECO:0007669"/>
    <property type="project" value="InterPro"/>
</dbReference>
<proteinExistence type="predicted"/>
<dbReference type="AlphaFoldDB" id="A0A8I0P4X5"/>
<accession>A0A8I0P4X5</accession>
<evidence type="ECO:0000313" key="2">
    <source>
        <dbReference type="Proteomes" id="UP000629287"/>
    </source>
</evidence>
<sequence>MASPMDRTAPHLRKLAVLVMQRRVALGITDKRVAAKRCVLSVTTYSKVEKGEPVTDTSYAKLEAGFGLLSGSCRAVLEGADSITLQDGRQLIDSAQIVRFDPGKLKAELRQAVTRSAGVVAPDLTLGQVDAMYEGLIKQLQEQGVFPNDE</sequence>
<evidence type="ECO:0008006" key="3">
    <source>
        <dbReference type="Google" id="ProtNLM"/>
    </source>
</evidence>
<name>A0A8I0P4X5_9ACTN</name>
<reference evidence="1 2" key="1">
    <citation type="submission" date="2020-10" db="EMBL/GenBank/DDBJ databases">
        <title>Sequencing the genomes of 1000 actinobacteria strains.</title>
        <authorList>
            <person name="Klenk H.-P."/>
        </authorList>
    </citation>
    <scope>NUCLEOTIDE SEQUENCE [LARGE SCALE GENOMIC DNA]</scope>
    <source>
        <strain evidence="1 2">DSM 41803</strain>
    </source>
</reference>
<dbReference type="InterPro" id="IPR010982">
    <property type="entry name" value="Lambda_DNA-bd_dom_sf"/>
</dbReference>
<organism evidence="1 2">
    <name type="scientific">Streptomyces stelliscabiei</name>
    <dbReference type="NCBI Taxonomy" id="146820"/>
    <lineage>
        <taxon>Bacteria</taxon>
        <taxon>Bacillati</taxon>
        <taxon>Actinomycetota</taxon>
        <taxon>Actinomycetes</taxon>
        <taxon>Kitasatosporales</taxon>
        <taxon>Streptomycetaceae</taxon>
        <taxon>Streptomyces</taxon>
    </lineage>
</organism>
<dbReference type="Proteomes" id="UP000629287">
    <property type="component" value="Unassembled WGS sequence"/>
</dbReference>
<dbReference type="RefSeq" id="WP_159026178.1">
    <property type="nucleotide sequence ID" value="NZ_JADBGF010000001.1"/>
</dbReference>
<dbReference type="EMBL" id="JADBGF010000001">
    <property type="protein sequence ID" value="MBE1599756.1"/>
    <property type="molecule type" value="Genomic_DNA"/>
</dbReference>
<dbReference type="GeneID" id="86830427"/>
<dbReference type="Gene3D" id="1.10.260.40">
    <property type="entry name" value="lambda repressor-like DNA-binding domains"/>
    <property type="match status" value="1"/>
</dbReference>
<protein>
    <recommendedName>
        <fullName evidence="3">DNA-binding protein</fullName>
    </recommendedName>
</protein>
<comment type="caution">
    <text evidence="1">The sequence shown here is derived from an EMBL/GenBank/DDBJ whole genome shotgun (WGS) entry which is preliminary data.</text>
</comment>
<dbReference type="OrthoDB" id="4280659at2"/>
<evidence type="ECO:0000313" key="1">
    <source>
        <dbReference type="EMBL" id="MBE1599756.1"/>
    </source>
</evidence>
<gene>
    <name evidence="1" type="ORF">H4687_005885</name>
</gene>